<evidence type="ECO:0000259" key="1">
    <source>
        <dbReference type="Pfam" id="PF01370"/>
    </source>
</evidence>
<dbReference type="Pfam" id="PF01370">
    <property type="entry name" value="Epimerase"/>
    <property type="match status" value="1"/>
</dbReference>
<dbReference type="AlphaFoldDB" id="A0A5J6G9N6"/>
<dbReference type="InterPro" id="IPR036291">
    <property type="entry name" value="NAD(P)-bd_dom_sf"/>
</dbReference>
<evidence type="ECO:0000313" key="3">
    <source>
        <dbReference type="Proteomes" id="UP000325529"/>
    </source>
</evidence>
<dbReference type="KEGG" id="ska:CP970_06700"/>
<keyword evidence="3" id="KW-1185">Reference proteome</keyword>
<gene>
    <name evidence="2" type="ORF">CP970_06700</name>
</gene>
<dbReference type="InterPro" id="IPR001509">
    <property type="entry name" value="Epimerase_deHydtase"/>
</dbReference>
<organism evidence="2 3">
    <name type="scientific">Streptomyces kanamyceticus</name>
    <dbReference type="NCBI Taxonomy" id="1967"/>
    <lineage>
        <taxon>Bacteria</taxon>
        <taxon>Bacillati</taxon>
        <taxon>Actinomycetota</taxon>
        <taxon>Actinomycetes</taxon>
        <taxon>Kitasatosporales</taxon>
        <taxon>Streptomycetaceae</taxon>
        <taxon>Streptomyces</taxon>
    </lineage>
</organism>
<feature type="domain" description="NAD-dependent epimerase/dehydratase" evidence="1">
    <location>
        <begin position="43"/>
        <end position="248"/>
    </location>
</feature>
<dbReference type="InterPro" id="IPR051783">
    <property type="entry name" value="NAD(P)-dependent_oxidoreduct"/>
</dbReference>
<reference evidence="2 3" key="1">
    <citation type="submission" date="2017-09" db="EMBL/GenBank/DDBJ databases">
        <authorList>
            <person name="Lee N."/>
            <person name="Cho B.-K."/>
        </authorList>
    </citation>
    <scope>NUCLEOTIDE SEQUENCE [LARGE SCALE GENOMIC DNA]</scope>
    <source>
        <strain evidence="2 3">ATCC 12853</strain>
    </source>
</reference>
<proteinExistence type="predicted"/>
<dbReference type="GO" id="GO:0004029">
    <property type="term" value="F:aldehyde dehydrogenase (NAD+) activity"/>
    <property type="evidence" value="ECO:0007669"/>
    <property type="project" value="TreeGrafter"/>
</dbReference>
<dbReference type="Gene3D" id="3.40.50.720">
    <property type="entry name" value="NAD(P)-binding Rossmann-like Domain"/>
    <property type="match status" value="1"/>
</dbReference>
<name>A0A5J6G9N6_STRKN</name>
<dbReference type="Proteomes" id="UP000325529">
    <property type="component" value="Chromosome"/>
</dbReference>
<dbReference type="EMBL" id="CP023699">
    <property type="protein sequence ID" value="QEU90638.1"/>
    <property type="molecule type" value="Genomic_DNA"/>
</dbReference>
<accession>A0A5J6G9N6</accession>
<sequence length="369" mass="38923">MIIPSPSADDDGGRRRAVSSQLALRGPELSANLCKPEEDTLRVLVTGGSGNVGVGVVRALNAARHHVVVASRGYSPALLPEGVRAVRLERTEPDAYTRLVAAEKPDAVIDLTCHDAADAAVTLRACAGVDRVVVVSSVTAAGPATTTPVTEATAAPPLSEYGIDKLAVEETVRAAWADGTSQALLVRLGAVYRLGADLDGQLAEDGCWLAHAAAGAPAVLADDGAARWNLLHADDAGAALAELLANDRARGVLVHLASRHPLPWRELYERVHHALGRPFNPVSVPAEWAAEQLEDAEFLAETSRWDQVFDLGLLDRLAPSYQERGGPSRVTEVALWLIRQGRVGDAELGAEIQELPARLAAVRTAPGLV</sequence>
<evidence type="ECO:0000313" key="2">
    <source>
        <dbReference type="EMBL" id="QEU90638.1"/>
    </source>
</evidence>
<protein>
    <submittedName>
        <fullName evidence="2">NAD-dependent epimerase/dehydratase family protein</fullName>
    </submittedName>
</protein>
<dbReference type="PANTHER" id="PTHR48079:SF6">
    <property type="entry name" value="NAD(P)-BINDING DOMAIN-CONTAINING PROTEIN-RELATED"/>
    <property type="match status" value="1"/>
</dbReference>
<dbReference type="GO" id="GO:0005737">
    <property type="term" value="C:cytoplasm"/>
    <property type="evidence" value="ECO:0007669"/>
    <property type="project" value="TreeGrafter"/>
</dbReference>
<dbReference type="SUPFAM" id="SSF51735">
    <property type="entry name" value="NAD(P)-binding Rossmann-fold domains"/>
    <property type="match status" value="1"/>
</dbReference>
<dbReference type="PANTHER" id="PTHR48079">
    <property type="entry name" value="PROTEIN YEEZ"/>
    <property type="match status" value="1"/>
</dbReference>